<sequence length="197" mass="21398">MVCSRNGTRPVSFCMKTFLCFGLLLASAARAQEPKVDPNRVFTTQLHWERVGGAPRSATDRWASGSLAILYRDGTYAAVTASFRRIAKDAPISLSLNEGYVIRLGTWTKTDDNMIRIESREVARDAVVQRAGDAEAPLPGPVSARTCRLDKPSVEHLSDAIHCNGGNGLTLTPPDAPVDLNDLPRIVDALVKKTAPR</sequence>
<organism evidence="2 3">
    <name type="scientific">Granulicella rosea</name>
    <dbReference type="NCBI Taxonomy" id="474952"/>
    <lineage>
        <taxon>Bacteria</taxon>
        <taxon>Pseudomonadati</taxon>
        <taxon>Acidobacteriota</taxon>
        <taxon>Terriglobia</taxon>
        <taxon>Terriglobales</taxon>
        <taxon>Acidobacteriaceae</taxon>
        <taxon>Granulicella</taxon>
    </lineage>
</organism>
<accession>A0A239LQF8</accession>
<keyword evidence="3" id="KW-1185">Reference proteome</keyword>
<gene>
    <name evidence="2" type="ORF">SAMN05421770_107223</name>
</gene>
<reference evidence="2 3" key="1">
    <citation type="submission" date="2017-06" db="EMBL/GenBank/DDBJ databases">
        <authorList>
            <person name="Kim H.J."/>
            <person name="Triplett B.A."/>
        </authorList>
    </citation>
    <scope>NUCLEOTIDE SEQUENCE [LARGE SCALE GENOMIC DNA]</scope>
    <source>
        <strain evidence="2 3">DSM 18704</strain>
    </source>
</reference>
<dbReference type="AlphaFoldDB" id="A0A239LQF8"/>
<keyword evidence="1" id="KW-0732">Signal</keyword>
<evidence type="ECO:0000256" key="1">
    <source>
        <dbReference type="SAM" id="SignalP"/>
    </source>
</evidence>
<evidence type="ECO:0000313" key="3">
    <source>
        <dbReference type="Proteomes" id="UP000198356"/>
    </source>
</evidence>
<protein>
    <submittedName>
        <fullName evidence="2">Uncharacterized protein</fullName>
    </submittedName>
</protein>
<dbReference type="EMBL" id="FZOU01000007">
    <property type="protein sequence ID" value="SNT32927.1"/>
    <property type="molecule type" value="Genomic_DNA"/>
</dbReference>
<feature type="chain" id="PRO_5012037405" evidence="1">
    <location>
        <begin position="32"/>
        <end position="197"/>
    </location>
</feature>
<feature type="signal peptide" evidence="1">
    <location>
        <begin position="1"/>
        <end position="31"/>
    </location>
</feature>
<name>A0A239LQF8_9BACT</name>
<evidence type="ECO:0000313" key="2">
    <source>
        <dbReference type="EMBL" id="SNT32927.1"/>
    </source>
</evidence>
<dbReference type="Proteomes" id="UP000198356">
    <property type="component" value="Unassembled WGS sequence"/>
</dbReference>
<proteinExistence type="predicted"/>